<dbReference type="PANTHER" id="PTHR36928">
    <property type="entry name" value="PHOSPHATASE YCDX-RELATED"/>
    <property type="match status" value="1"/>
</dbReference>
<gene>
    <name evidence="3" type="primary">ycdX_3</name>
    <name evidence="3" type="ORF">SDC9_51965</name>
</gene>
<dbReference type="SUPFAM" id="SSF89550">
    <property type="entry name" value="PHP domain-like"/>
    <property type="match status" value="1"/>
</dbReference>
<name>A0A644WUC0_9ZZZZ</name>
<dbReference type="Gene3D" id="3.20.20.140">
    <property type="entry name" value="Metal-dependent hydrolases"/>
    <property type="match status" value="1"/>
</dbReference>
<organism evidence="3">
    <name type="scientific">bioreactor metagenome</name>
    <dbReference type="NCBI Taxonomy" id="1076179"/>
    <lineage>
        <taxon>unclassified sequences</taxon>
        <taxon>metagenomes</taxon>
        <taxon>ecological metagenomes</taxon>
    </lineage>
</organism>
<proteinExistence type="predicted"/>
<keyword evidence="1" id="KW-0812">Transmembrane</keyword>
<dbReference type="InterPro" id="IPR016195">
    <property type="entry name" value="Pol/histidinol_Pase-like"/>
</dbReference>
<accession>A0A644WUC0</accession>
<keyword evidence="1" id="KW-1133">Transmembrane helix</keyword>
<evidence type="ECO:0000313" key="3">
    <source>
        <dbReference type="EMBL" id="MPM05674.1"/>
    </source>
</evidence>
<dbReference type="Pfam" id="PF02811">
    <property type="entry name" value="PHP"/>
    <property type="match status" value="1"/>
</dbReference>
<reference evidence="3" key="1">
    <citation type="submission" date="2019-08" db="EMBL/GenBank/DDBJ databases">
        <authorList>
            <person name="Kucharzyk K."/>
            <person name="Murdoch R.W."/>
            <person name="Higgins S."/>
            <person name="Loffler F."/>
        </authorList>
    </citation>
    <scope>NUCLEOTIDE SEQUENCE</scope>
</reference>
<dbReference type="PANTHER" id="PTHR36928:SF1">
    <property type="entry name" value="PHOSPHATASE YCDX-RELATED"/>
    <property type="match status" value="1"/>
</dbReference>
<keyword evidence="1" id="KW-0472">Membrane</keyword>
<dbReference type="CDD" id="cd07437">
    <property type="entry name" value="PHP_HisPPase_Ycdx_like"/>
    <property type="match status" value="1"/>
</dbReference>
<dbReference type="Pfam" id="PF13263">
    <property type="entry name" value="PHP_C"/>
    <property type="match status" value="1"/>
</dbReference>
<comment type="caution">
    <text evidence="3">The sequence shown here is derived from an EMBL/GenBank/DDBJ whole genome shotgun (WGS) entry which is preliminary data.</text>
</comment>
<dbReference type="GO" id="GO:0008270">
    <property type="term" value="F:zinc ion binding"/>
    <property type="evidence" value="ECO:0007669"/>
    <property type="project" value="TreeGrafter"/>
</dbReference>
<feature type="transmembrane region" description="Helical" evidence="1">
    <location>
        <begin position="21"/>
        <end position="40"/>
    </location>
</feature>
<keyword evidence="3" id="KW-0378">Hydrolase</keyword>
<dbReference type="InterPro" id="IPR004013">
    <property type="entry name" value="PHP_dom"/>
</dbReference>
<dbReference type="InterPro" id="IPR003141">
    <property type="entry name" value="Pol/His_phosphatase_N"/>
</dbReference>
<evidence type="ECO:0000256" key="1">
    <source>
        <dbReference type="SAM" id="Phobius"/>
    </source>
</evidence>
<dbReference type="EC" id="3.1.3.-" evidence="3"/>
<protein>
    <submittedName>
        <fullName evidence="3">Phosphatase YcdX</fullName>
        <ecNumber evidence="3">3.1.3.-</ecNumber>
    </submittedName>
</protein>
<dbReference type="GO" id="GO:0005829">
    <property type="term" value="C:cytosol"/>
    <property type="evidence" value="ECO:0007669"/>
    <property type="project" value="TreeGrafter"/>
</dbReference>
<feature type="domain" description="Polymerase/histidinol phosphatase N-terminal" evidence="2">
    <location>
        <begin position="52"/>
        <end position="126"/>
    </location>
</feature>
<dbReference type="InterPro" id="IPR050243">
    <property type="entry name" value="PHP_phosphatase"/>
</dbReference>
<evidence type="ECO:0000259" key="2">
    <source>
        <dbReference type="SMART" id="SM00481"/>
    </source>
</evidence>
<dbReference type="SMART" id="SM00481">
    <property type="entry name" value="POLIIIAc"/>
    <property type="match status" value="1"/>
</dbReference>
<dbReference type="AlphaFoldDB" id="A0A644WUC0"/>
<sequence>MHRLPSILVFNNQNRIITLIFHIYEFLFHFIAILLIHAMLHIMNENTYSIIGDFHTHTLVSQHAYSTIGELVEASIKRGFQAIAITDHGPEMLDGAISHHFLCMDALPRTVGGIRLYRGAEVNIKTFSGRIDLPDSILRNLDFTIASFHIEAIIPGSEDDHTAAWLAVVRNPYVDCMGHAGNPLYPFDHEQVIKEVKKQGKTMEINANSFLVRKGSEENCAHLIRLCKAYEVPVMVSSDAHNAWTIGEVTPALKLLEQEDFPPELILNHTFEGICSFIQRRKGEKQQAL</sequence>
<dbReference type="EMBL" id="VSSQ01001154">
    <property type="protein sequence ID" value="MPM05674.1"/>
    <property type="molecule type" value="Genomic_DNA"/>
</dbReference>
<dbReference type="GO" id="GO:0042578">
    <property type="term" value="F:phosphoric ester hydrolase activity"/>
    <property type="evidence" value="ECO:0007669"/>
    <property type="project" value="TreeGrafter"/>
</dbReference>